<reference evidence="2 3" key="1">
    <citation type="submission" date="2018-11" db="EMBL/GenBank/DDBJ databases">
        <authorList>
            <consortium name="Pathogen Informatics"/>
        </authorList>
    </citation>
    <scope>NUCLEOTIDE SEQUENCE [LARGE SCALE GENOMIC DNA]</scope>
    <source>
        <strain evidence="2 3">NCTC10913</strain>
    </source>
</reference>
<gene>
    <name evidence="2" type="ORF">NCTC10913_00411</name>
</gene>
<protein>
    <submittedName>
        <fullName evidence="2">Acetyltransferase</fullName>
    </submittedName>
</protein>
<dbReference type="PANTHER" id="PTHR43792:SF1">
    <property type="entry name" value="N-ACETYLTRANSFERASE DOMAIN-CONTAINING PROTEIN"/>
    <property type="match status" value="1"/>
</dbReference>
<dbReference type="Pfam" id="PF13302">
    <property type="entry name" value="Acetyltransf_3"/>
    <property type="match status" value="1"/>
</dbReference>
<dbReference type="PROSITE" id="PS51186">
    <property type="entry name" value="GNAT"/>
    <property type="match status" value="1"/>
</dbReference>
<dbReference type="Proteomes" id="UP000277570">
    <property type="component" value="Unassembled WGS sequence"/>
</dbReference>
<evidence type="ECO:0000313" key="3">
    <source>
        <dbReference type="Proteomes" id="UP000277570"/>
    </source>
</evidence>
<dbReference type="RefSeq" id="WP_125147669.1">
    <property type="nucleotide sequence ID" value="NZ_UYIN01000001.1"/>
</dbReference>
<dbReference type="EMBL" id="UYIN01000001">
    <property type="protein sequence ID" value="VDG69769.1"/>
    <property type="molecule type" value="Genomic_DNA"/>
</dbReference>
<accession>A0ABY6SNQ9</accession>
<comment type="caution">
    <text evidence="2">The sequence shown here is derived from an EMBL/GenBank/DDBJ whole genome shotgun (WGS) entry which is preliminary data.</text>
</comment>
<dbReference type="InterPro" id="IPR000182">
    <property type="entry name" value="GNAT_dom"/>
</dbReference>
<feature type="domain" description="N-acetyltransferase" evidence="1">
    <location>
        <begin position="12"/>
        <end position="172"/>
    </location>
</feature>
<proteinExistence type="predicted"/>
<dbReference type="PANTHER" id="PTHR43792">
    <property type="entry name" value="GNAT FAMILY, PUTATIVE (AFU_ORTHOLOGUE AFUA_3G00765)-RELATED-RELATED"/>
    <property type="match status" value="1"/>
</dbReference>
<dbReference type="InterPro" id="IPR016181">
    <property type="entry name" value="Acyl_CoA_acyltransferase"/>
</dbReference>
<dbReference type="SUPFAM" id="SSF55729">
    <property type="entry name" value="Acyl-CoA N-acyltransferases (Nat)"/>
    <property type="match status" value="1"/>
</dbReference>
<dbReference type="Gene3D" id="3.40.630.30">
    <property type="match status" value="1"/>
</dbReference>
<evidence type="ECO:0000313" key="2">
    <source>
        <dbReference type="EMBL" id="VDG69769.1"/>
    </source>
</evidence>
<evidence type="ECO:0000259" key="1">
    <source>
        <dbReference type="PROSITE" id="PS51186"/>
    </source>
</evidence>
<keyword evidence="3" id="KW-1185">Reference proteome</keyword>
<name>A0ABY6SNQ9_9CLOT</name>
<dbReference type="InterPro" id="IPR051531">
    <property type="entry name" value="N-acetyltransferase"/>
</dbReference>
<organism evidence="2 3">
    <name type="scientific">Clostridium carnis</name>
    <dbReference type="NCBI Taxonomy" id="1530"/>
    <lineage>
        <taxon>Bacteria</taxon>
        <taxon>Bacillati</taxon>
        <taxon>Bacillota</taxon>
        <taxon>Clostridia</taxon>
        <taxon>Eubacteriales</taxon>
        <taxon>Clostridiaceae</taxon>
        <taxon>Clostridium</taxon>
    </lineage>
</organism>
<sequence>MLKDTIIYTERLKERPITMEDFEILYENYDKDAELYMDLFPAQNREKAMEFIKQCVKELDEGTDLNLIITDKITNKFIGYLGIYYIGKEDPELGLWINKESQHKGYGVEAIESGIKWLRENCEFLHIKCPIDRKNIYSRKLPEHFNGKVRKEYKIKSCTGRSLDIVEYWIER</sequence>